<feature type="compositionally biased region" description="Basic and acidic residues" evidence="2">
    <location>
        <begin position="1008"/>
        <end position="1023"/>
    </location>
</feature>
<dbReference type="Proteomes" id="UP001153292">
    <property type="component" value="Chromosome 1"/>
</dbReference>
<name>A0ABN8ASA7_CHISP</name>
<feature type="coiled-coil region" evidence="1">
    <location>
        <begin position="1084"/>
        <end position="1118"/>
    </location>
</feature>
<dbReference type="InterPro" id="IPR006594">
    <property type="entry name" value="LisH"/>
</dbReference>
<feature type="compositionally biased region" description="Polar residues" evidence="2">
    <location>
        <begin position="732"/>
        <end position="749"/>
    </location>
</feature>
<feature type="compositionally biased region" description="Polar residues" evidence="2">
    <location>
        <begin position="852"/>
        <end position="873"/>
    </location>
</feature>
<dbReference type="EMBL" id="OU963894">
    <property type="protein sequence ID" value="CAH0397176.1"/>
    <property type="molecule type" value="Genomic_DNA"/>
</dbReference>
<evidence type="ECO:0000256" key="2">
    <source>
        <dbReference type="SAM" id="MobiDB-lite"/>
    </source>
</evidence>
<evidence type="ECO:0000313" key="3">
    <source>
        <dbReference type="EMBL" id="CAH0397176.1"/>
    </source>
</evidence>
<protein>
    <recommendedName>
        <fullName evidence="5">LisH domain-containing protein</fullName>
    </recommendedName>
</protein>
<feature type="coiled-coil region" evidence="1">
    <location>
        <begin position="320"/>
        <end position="436"/>
    </location>
</feature>
<evidence type="ECO:0000313" key="4">
    <source>
        <dbReference type="Proteomes" id="UP001153292"/>
    </source>
</evidence>
<gene>
    <name evidence="3" type="ORF">CHILSU_LOCUS240</name>
</gene>
<feature type="region of interest" description="Disordered" evidence="2">
    <location>
        <begin position="980"/>
        <end position="1032"/>
    </location>
</feature>
<evidence type="ECO:0000256" key="1">
    <source>
        <dbReference type="SAM" id="Coils"/>
    </source>
</evidence>
<evidence type="ECO:0008006" key="5">
    <source>
        <dbReference type="Google" id="ProtNLM"/>
    </source>
</evidence>
<sequence length="1278" mass="146714">MENVPIENVPLSNELNDYNADVSAANFQKFIYELFEKKGVLNNLRANLRGHIVEVLKSAQTGEAPACHKNFTQRLEPLYQAINMLIAEYLLRMEFGYSLSVFVSEIPLANMVFEFARNLKDNHDIDNLKFKEIDVWSVLNYLGLKCDSQCASNILNMYSKENVPLLLCILNSSSLIHHRESSLGEGKESSDSRSSSVNSFDSLKRSTHVKTASKIASSHEHCRHLAFCKTCQGKMSRMKDRYKRSKRTRLIETNKSWNRNPESVEMLMRNVGEMEQSLVDEMFQQLKGVYEAEVDMIRQNEEKTVNRSLASHALQLHKQREEMEQSFKAREAELERSVQEKKQFLWGLARALRDQHANMMRAMKALKGETDRLTEKEDSLKAQLLEAEEMLKKRGEEMRKQITDELQILEGHLESMKKERDSIERERKELERFQSACNTNNQVVQDLANEEIRSHYDLLKNELGILKKYLEATKLEPKCVIERSTLTEMSNITSKLNLVLNNEQHLDKSPLKTDSEERMRTPNKVVNDLKKQKNVNFSTCNTEEVYRDSRSRLSVSSEAAEISRDRDQDLIERLQEENERLRTFASQQREHIDDLSSEGARLRAQLVAVRFPAGTRPRTAPALLPQPAIRSLNASVSCNSVGWRKGAGEEMSVYTNTQPRILLPGDAVPFIGALRDRSADDRRHLINQWRSLRRAGSKPHPYSAARETSLIACAGPVRTGSSNRAPLENEEAAQSSIPTLKNLEYQPQTTRERPKDGTVEKHELREKSPKSVLKEAQDKLIKYNYSRSQAGSSRDKSPSSVLREAKVRLRKLEIEAEAVENSYLDFRRRQTEVRQARDRKDYQEPSYDLKFTPSNDRQQTSTEAQPYASASQTPTVLDKYRTIVNTLANLKTWTPGHTNTRPIPPAYSKLESQLKESQQRRDYYLETPLAEFRKLYRSQTSPIRERSLEKNPSQEKDLQFSADNHEDDLQGVSEFKIKSLRQSTNKDEAQDMQDISEARFKSPSKPTNENKKWALQDGSEPRIKSPIRSTTKDDEQALQNVLELKIKSPRLPTSKEDELEILKENINKIYNLNPSDIDNKVAPIIEIIDNNENAITETEDLEEEIEAENINVIEESKEYGDIISEQAQPELLLVVESTVETKDIDISETEMHHEKISTQMTIIVSPKLDEFNDETLQLKREGHERTVSPEQAAKLTRNDALNAIFQADPNKVYSSVETELDVSKQGVEDSISDQEKALEDYPDDFSADVDNYNSRSDYEALSPVSIMKNSEDDNFWDT</sequence>
<feature type="compositionally biased region" description="Basic and acidic residues" evidence="2">
    <location>
        <begin position="831"/>
        <end position="843"/>
    </location>
</feature>
<dbReference type="Pfam" id="PF16045">
    <property type="entry name" value="LisH_2"/>
    <property type="match status" value="1"/>
</dbReference>
<feature type="compositionally biased region" description="Basic and acidic residues" evidence="2">
    <location>
        <begin position="750"/>
        <end position="773"/>
    </location>
</feature>
<reference evidence="3" key="1">
    <citation type="submission" date="2021-12" db="EMBL/GenBank/DDBJ databases">
        <authorList>
            <person name="King R."/>
        </authorList>
    </citation>
    <scope>NUCLEOTIDE SEQUENCE</scope>
</reference>
<proteinExistence type="predicted"/>
<keyword evidence="4" id="KW-1185">Reference proteome</keyword>
<organism evidence="3 4">
    <name type="scientific">Chilo suppressalis</name>
    <name type="common">Asiatic rice borer moth</name>
    <dbReference type="NCBI Taxonomy" id="168631"/>
    <lineage>
        <taxon>Eukaryota</taxon>
        <taxon>Metazoa</taxon>
        <taxon>Ecdysozoa</taxon>
        <taxon>Arthropoda</taxon>
        <taxon>Hexapoda</taxon>
        <taxon>Insecta</taxon>
        <taxon>Pterygota</taxon>
        <taxon>Neoptera</taxon>
        <taxon>Endopterygota</taxon>
        <taxon>Lepidoptera</taxon>
        <taxon>Glossata</taxon>
        <taxon>Ditrysia</taxon>
        <taxon>Pyraloidea</taxon>
        <taxon>Crambidae</taxon>
        <taxon>Crambinae</taxon>
        <taxon>Chilo</taxon>
    </lineage>
</organism>
<feature type="region of interest" description="Disordered" evidence="2">
    <location>
        <begin position="716"/>
        <end position="773"/>
    </location>
</feature>
<keyword evidence="1" id="KW-0175">Coiled coil</keyword>
<feature type="coiled-coil region" evidence="1">
    <location>
        <begin position="802"/>
        <end position="829"/>
    </location>
</feature>
<feature type="region of interest" description="Disordered" evidence="2">
    <location>
        <begin position="1226"/>
        <end position="1256"/>
    </location>
</feature>
<accession>A0ABN8ASA7</accession>
<feature type="region of interest" description="Disordered" evidence="2">
    <location>
        <begin position="831"/>
        <end position="873"/>
    </location>
</feature>
<feature type="coiled-coil region" evidence="1">
    <location>
        <begin position="557"/>
        <end position="591"/>
    </location>
</feature>